<comment type="caution">
    <text evidence="2">The sequence shown here is derived from an EMBL/GenBank/DDBJ whole genome shotgun (WGS) entry which is preliminary data.</text>
</comment>
<gene>
    <name evidence="2" type="ORF">A2310_04025</name>
</gene>
<organism evidence="2 3">
    <name type="scientific">candidate division WOR-1 bacterium RIFOXYB2_FULL_37_13</name>
    <dbReference type="NCBI Taxonomy" id="1802579"/>
    <lineage>
        <taxon>Bacteria</taxon>
        <taxon>Bacillati</taxon>
        <taxon>Saganbacteria</taxon>
    </lineage>
</organism>
<feature type="transmembrane region" description="Helical" evidence="1">
    <location>
        <begin position="52"/>
        <end position="74"/>
    </location>
</feature>
<name>A0A1F4SND4_UNCSA</name>
<evidence type="ECO:0000313" key="3">
    <source>
        <dbReference type="Proteomes" id="UP000178417"/>
    </source>
</evidence>
<dbReference type="AlphaFoldDB" id="A0A1F4SND4"/>
<reference evidence="2 3" key="1">
    <citation type="journal article" date="2016" name="Nat. Commun.">
        <title>Thousands of microbial genomes shed light on interconnected biogeochemical processes in an aquifer system.</title>
        <authorList>
            <person name="Anantharaman K."/>
            <person name="Brown C.T."/>
            <person name="Hug L.A."/>
            <person name="Sharon I."/>
            <person name="Castelle C.J."/>
            <person name="Probst A.J."/>
            <person name="Thomas B.C."/>
            <person name="Singh A."/>
            <person name="Wilkins M.J."/>
            <person name="Karaoz U."/>
            <person name="Brodie E.L."/>
            <person name="Williams K.H."/>
            <person name="Hubbard S.S."/>
            <person name="Banfield J.F."/>
        </authorList>
    </citation>
    <scope>NUCLEOTIDE SEQUENCE [LARGE SCALE GENOMIC DNA]</scope>
</reference>
<proteinExistence type="predicted"/>
<keyword evidence="1" id="KW-0472">Membrane</keyword>
<keyword evidence="1" id="KW-0812">Transmembrane</keyword>
<evidence type="ECO:0000313" key="2">
    <source>
        <dbReference type="EMBL" id="OGC21948.1"/>
    </source>
</evidence>
<protein>
    <submittedName>
        <fullName evidence="2">Uncharacterized protein</fullName>
    </submittedName>
</protein>
<evidence type="ECO:0000256" key="1">
    <source>
        <dbReference type="SAM" id="Phobius"/>
    </source>
</evidence>
<dbReference type="Proteomes" id="UP000178417">
    <property type="component" value="Unassembled WGS sequence"/>
</dbReference>
<keyword evidence="1" id="KW-1133">Transmembrane helix</keyword>
<accession>A0A1F4SND4</accession>
<dbReference type="EMBL" id="MEUB01000034">
    <property type="protein sequence ID" value="OGC21948.1"/>
    <property type="molecule type" value="Genomic_DNA"/>
</dbReference>
<sequence length="77" mass="8895">MKNINPQFIDEGEDTLINNCEFEDVDVRLKGKRTSFLNSLITTKENVKKHPIIYMIIIPLIVGVILLCIEYGIFIQK</sequence>